<dbReference type="SMART" id="SM00146">
    <property type="entry name" value="PI3Kc"/>
    <property type="match status" value="1"/>
</dbReference>
<dbReference type="SMART" id="SM01343">
    <property type="entry name" value="FATC"/>
    <property type="match status" value="1"/>
</dbReference>
<reference evidence="14 15" key="1">
    <citation type="submission" date="2024-04" db="EMBL/GenBank/DDBJ databases">
        <title>Tritrichomonas musculus Genome.</title>
        <authorList>
            <person name="Alves-Ferreira E."/>
            <person name="Grigg M."/>
            <person name="Lorenzi H."/>
            <person name="Galac M."/>
        </authorList>
    </citation>
    <scope>NUCLEOTIDE SEQUENCE [LARGE SCALE GENOMIC DNA]</scope>
    <source>
        <strain evidence="14 15">EAF2021</strain>
    </source>
</reference>
<dbReference type="InterPro" id="IPR018936">
    <property type="entry name" value="PI3/4_kinase_CS"/>
</dbReference>
<evidence type="ECO:0000256" key="3">
    <source>
        <dbReference type="ARBA" id="ARBA00022737"/>
    </source>
</evidence>
<dbReference type="SMART" id="SM01346">
    <property type="entry name" value="DUF3385"/>
    <property type="match status" value="1"/>
</dbReference>
<dbReference type="SUPFAM" id="SSF48371">
    <property type="entry name" value="ARM repeat"/>
    <property type="match status" value="2"/>
</dbReference>
<evidence type="ECO:0000256" key="4">
    <source>
        <dbReference type="ARBA" id="ARBA00022741"/>
    </source>
</evidence>
<dbReference type="Proteomes" id="UP001470230">
    <property type="component" value="Unassembled WGS sequence"/>
</dbReference>
<dbReference type="PROSITE" id="PS50290">
    <property type="entry name" value="PI3_4_KINASE_3"/>
    <property type="match status" value="1"/>
</dbReference>
<dbReference type="InterPro" id="IPR026683">
    <property type="entry name" value="TOR_cat"/>
</dbReference>
<evidence type="ECO:0000256" key="7">
    <source>
        <dbReference type="ARBA" id="ARBA00047899"/>
    </source>
</evidence>
<dbReference type="InterPro" id="IPR024585">
    <property type="entry name" value="mTOR_dom"/>
</dbReference>
<evidence type="ECO:0000259" key="12">
    <source>
        <dbReference type="PROSITE" id="PS51189"/>
    </source>
</evidence>
<dbReference type="InterPro" id="IPR050517">
    <property type="entry name" value="DDR_Repair_Kinase"/>
</dbReference>
<dbReference type="SMART" id="SM01345">
    <property type="entry name" value="Rapamycin_bind"/>
    <property type="match status" value="1"/>
</dbReference>
<comment type="caution">
    <text evidence="14">The sequence shown here is derived from an EMBL/GenBank/DDBJ whole genome shotgun (WGS) entry which is preliminary data.</text>
</comment>
<feature type="domain" description="FAT" evidence="12">
    <location>
        <begin position="1204"/>
        <end position="1744"/>
    </location>
</feature>
<dbReference type="EC" id="2.7.11.1" evidence="9"/>
<evidence type="ECO:0000256" key="5">
    <source>
        <dbReference type="ARBA" id="ARBA00022777"/>
    </source>
</evidence>
<dbReference type="CDD" id="cd05169">
    <property type="entry name" value="PIKKc_TOR"/>
    <property type="match status" value="1"/>
</dbReference>
<dbReference type="Pfam" id="PF02259">
    <property type="entry name" value="FAT"/>
    <property type="match status" value="1"/>
</dbReference>
<dbReference type="InterPro" id="IPR014009">
    <property type="entry name" value="PIK_FAT"/>
</dbReference>
<dbReference type="InterPro" id="IPR016024">
    <property type="entry name" value="ARM-type_fold"/>
</dbReference>
<feature type="region of interest" description="Disordered" evidence="10">
    <location>
        <begin position="1849"/>
        <end position="1872"/>
    </location>
</feature>
<dbReference type="PROSITE" id="PS51190">
    <property type="entry name" value="FATC"/>
    <property type="match status" value="1"/>
</dbReference>
<dbReference type="Gene3D" id="1.10.1070.11">
    <property type="entry name" value="Phosphatidylinositol 3-/4-kinase, catalytic domain"/>
    <property type="match status" value="1"/>
</dbReference>
<keyword evidence="4 9" id="KW-0547">Nucleotide-binding</keyword>
<gene>
    <name evidence="14" type="ORF">M9Y10_024225</name>
</gene>
<dbReference type="Pfam" id="PF02260">
    <property type="entry name" value="FATC"/>
    <property type="match status" value="1"/>
</dbReference>
<dbReference type="InterPro" id="IPR057564">
    <property type="entry name" value="HEAT_ATR"/>
</dbReference>
<evidence type="ECO:0000259" key="13">
    <source>
        <dbReference type="PROSITE" id="PS51190"/>
    </source>
</evidence>
<dbReference type="EMBL" id="JAPFFF010000032">
    <property type="protein sequence ID" value="KAK8844368.1"/>
    <property type="molecule type" value="Genomic_DNA"/>
</dbReference>
<keyword evidence="9" id="KW-0723">Serine/threonine-protein kinase</keyword>
<dbReference type="Pfam" id="PF23593">
    <property type="entry name" value="HEAT_ATR"/>
    <property type="match status" value="1"/>
</dbReference>
<dbReference type="Pfam" id="PF11865">
    <property type="entry name" value="mTOR_dom"/>
    <property type="match status" value="1"/>
</dbReference>
<dbReference type="PANTHER" id="PTHR11139">
    <property type="entry name" value="ATAXIA TELANGIECTASIA MUTATED ATM -RELATED"/>
    <property type="match status" value="1"/>
</dbReference>
<dbReference type="InterPro" id="IPR009076">
    <property type="entry name" value="FRB_dom"/>
</dbReference>
<dbReference type="Pfam" id="PF00454">
    <property type="entry name" value="PI3_PI4_kinase"/>
    <property type="match status" value="1"/>
</dbReference>
<dbReference type="InterPro" id="IPR036940">
    <property type="entry name" value="PI3/4_kinase_cat_sf"/>
</dbReference>
<evidence type="ECO:0000313" key="15">
    <source>
        <dbReference type="Proteomes" id="UP001470230"/>
    </source>
</evidence>
<comment type="similarity">
    <text evidence="1 9">Belongs to the PI3/PI4-kinase family.</text>
</comment>
<keyword evidence="5 9" id="KW-0418">Kinase</keyword>
<keyword evidence="6 9" id="KW-0067">ATP-binding</keyword>
<evidence type="ECO:0000259" key="11">
    <source>
        <dbReference type="PROSITE" id="PS50290"/>
    </source>
</evidence>
<evidence type="ECO:0000256" key="10">
    <source>
        <dbReference type="SAM" id="MobiDB-lite"/>
    </source>
</evidence>
<dbReference type="InterPro" id="IPR003151">
    <property type="entry name" value="PIK-rel_kinase_FAT"/>
</dbReference>
<accession>A0ABR2HCE0</accession>
<dbReference type="PANTHER" id="PTHR11139:SF9">
    <property type="entry name" value="SERINE_THREONINE-PROTEIN KINASE MTOR"/>
    <property type="match status" value="1"/>
</dbReference>
<keyword evidence="3" id="KW-0677">Repeat</keyword>
<feature type="domain" description="PI3K/PI4K catalytic" evidence="11">
    <location>
        <begin position="1934"/>
        <end position="2246"/>
    </location>
</feature>
<protein>
    <recommendedName>
        <fullName evidence="9">Serine/threonine-protein kinase TOR</fullName>
        <ecNumber evidence="9">2.7.11.1</ecNumber>
    </recommendedName>
</protein>
<evidence type="ECO:0000256" key="1">
    <source>
        <dbReference type="ARBA" id="ARBA00011031"/>
    </source>
</evidence>
<dbReference type="PROSITE" id="PS00916">
    <property type="entry name" value="PI3_4_KINASE_2"/>
    <property type="match status" value="1"/>
</dbReference>
<dbReference type="InterPro" id="IPR003152">
    <property type="entry name" value="FATC_dom"/>
</dbReference>
<dbReference type="SUPFAM" id="SSF56112">
    <property type="entry name" value="Protein kinase-like (PK-like)"/>
    <property type="match status" value="1"/>
</dbReference>
<name>A0ABR2HCE0_9EUKA</name>
<feature type="compositionally biased region" description="Polar residues" evidence="10">
    <location>
        <begin position="1849"/>
        <end position="1865"/>
    </location>
</feature>
<keyword evidence="2 9" id="KW-0808">Transferase</keyword>
<comment type="catalytic activity">
    <reaction evidence="8">
        <text>L-seryl-[protein] + ATP = O-phospho-L-seryl-[protein] + ADP + H(+)</text>
        <dbReference type="Rhea" id="RHEA:17989"/>
        <dbReference type="Rhea" id="RHEA-COMP:9863"/>
        <dbReference type="Rhea" id="RHEA-COMP:11604"/>
        <dbReference type="ChEBI" id="CHEBI:15378"/>
        <dbReference type="ChEBI" id="CHEBI:29999"/>
        <dbReference type="ChEBI" id="CHEBI:30616"/>
        <dbReference type="ChEBI" id="CHEBI:83421"/>
        <dbReference type="ChEBI" id="CHEBI:456216"/>
        <dbReference type="EC" id="2.7.11.1"/>
    </reaction>
</comment>
<evidence type="ECO:0000256" key="2">
    <source>
        <dbReference type="ARBA" id="ARBA00022679"/>
    </source>
</evidence>
<dbReference type="PROSITE" id="PS51189">
    <property type="entry name" value="FAT"/>
    <property type="match status" value="1"/>
</dbReference>
<dbReference type="Pfam" id="PF08771">
    <property type="entry name" value="FRB_dom"/>
    <property type="match status" value="1"/>
</dbReference>
<comment type="catalytic activity">
    <reaction evidence="7 9">
        <text>L-threonyl-[protein] + ATP = O-phospho-L-threonyl-[protein] + ADP + H(+)</text>
        <dbReference type="Rhea" id="RHEA:46608"/>
        <dbReference type="Rhea" id="RHEA-COMP:11060"/>
        <dbReference type="Rhea" id="RHEA-COMP:11605"/>
        <dbReference type="ChEBI" id="CHEBI:15378"/>
        <dbReference type="ChEBI" id="CHEBI:30013"/>
        <dbReference type="ChEBI" id="CHEBI:30616"/>
        <dbReference type="ChEBI" id="CHEBI:61977"/>
        <dbReference type="ChEBI" id="CHEBI:456216"/>
        <dbReference type="EC" id="2.7.11.1"/>
    </reaction>
</comment>
<dbReference type="InterPro" id="IPR011009">
    <property type="entry name" value="Kinase-like_dom_sf"/>
</dbReference>
<proteinExistence type="inferred from homology"/>
<evidence type="ECO:0000256" key="6">
    <source>
        <dbReference type="ARBA" id="ARBA00022840"/>
    </source>
</evidence>
<evidence type="ECO:0000256" key="8">
    <source>
        <dbReference type="ARBA" id="ARBA00048679"/>
    </source>
</evidence>
<dbReference type="InterPro" id="IPR011989">
    <property type="entry name" value="ARM-like"/>
</dbReference>
<evidence type="ECO:0000313" key="14">
    <source>
        <dbReference type="EMBL" id="KAK8844368.1"/>
    </source>
</evidence>
<evidence type="ECO:0000256" key="9">
    <source>
        <dbReference type="RuleBase" id="RU364109"/>
    </source>
</evidence>
<feature type="domain" description="FATC" evidence="13">
    <location>
        <begin position="2262"/>
        <end position="2294"/>
    </location>
</feature>
<dbReference type="Gene3D" id="3.30.1010.10">
    <property type="entry name" value="Phosphatidylinositol 3-kinase Catalytic Subunit, Chain A, domain 4"/>
    <property type="match status" value="1"/>
</dbReference>
<keyword evidence="15" id="KW-1185">Reference proteome</keyword>
<sequence>MNLSTLEIPKSSEEMIKKYREYYGTFYLEMVRISNVSFNQHVKDFIDLISRLAKSGKENDVIRSAIGVVALYEFGYNDFNQLSSIFDRLLPQKKLEYVKFTSWCAGQLTHHPTVEQSRYASLLFARLTGWTRSKGRRNRNLAAAHLLDSLSLQCGMVVVVFFPALQSIIWHLLSDTSLEVLKATASAINNFTFSIIRYTRSDLNTYLDFFSQIIPSLLNYGESTRKYTALLLLRHLMTNAPDYYLPKFRNLYDLLIDTTYNESIEVQSISHSVMAYLSQVDPKQFINTVSERFFDWAPSLLSRFPRETVDSLCILIRNVPNFMKTRINELKNYSESLIAKNESDSLFPLLRQIFLSFGSEAMEVITEEMIMSLIKAPMSQEFKEFTVTFCNMFSDKYLNDTQKLTFSNRLKNELSSPNPLNAIKIIAEIPCECLVNHNEILEALNPLKRSSNKQTRCAIPAAYFNVGKLCKNITHEAIVNEMFKIALYDHALEVRVAALNVLNDHTDKTMATPGFMKFFQVFVNDDATSVKQATLAILEKLIAYNPVMVTAITRNCLLDSFFIIRNVPSIRSKSRSAKCLPAVVKASKKTIKLYSCGLMEIAIDVFKQRANQNQKFENFLEVHAYDTFLIGIINTVALLAPIDPDQVSKHAEFLIMFLSRCIECESNRNIILSVLNLLFVLLSAPSSSLLYRAKAPLILSSVTSLLAKTDSLNERLALLKVIGAIGVLELHQKPTLLTCVTPPNIDDSLARQFYHPSRDYESELDDSNLLNDETIDQYYKSFVANSVLEIFKDESLKEFYPESVQALVNIFKERKNTFTSTVMLSYFDMFVERLLEVMMNASDYDLKEYLKLFATLINNMNDNISPFARQSLEFIQSRFTQELSKGFVSVIVALLNSLKDGFAPYASETICLLIGIFENSKTTDAHLCQDVLNAFSILGVYASDLLYLIVPQICEAIETGQTLSKVRISAFNVLAKLSKSVDLFPYLGPLMRAASVGLFTSELKTRAAAFEFLYTLLMAQGSTFLKRANPIIQKIKHKNLETAELKQIIEKIKNGEYGTSFKPLLNQVEKDKGFDLADENEGPRVFSEDAITSKAMTPSLGREQHLEQWLHSFMLTVVSNSPSEEIRACTTLAASYSPLSEKLFNIAFLSCWKQLSDLGKAQITQSFRDLLVSSDTYDTVNHEIIKLLVFMDKIEYPLEISVDDLVKSSIRYGGAAFALHLITRDIEVNPDNINRIEQCIDLYARLNSWDDAIGMWKKSQMKSSNLNKVEVLAKLKMWDVVNPIYQKVFKKFKNFDSFFGMCESFSALATWDELLYLYDTFKTLKRSSKVKVASFFAEASMRLGKWDILDEILEIAPEDSLSCTRLAALNAIHKNQFDKAGQLVERGFTLIASSPIAFLADNQQIHREIMLKCQDLVEINELRSWIMDVNRKEIEGVWTERLKTSPRDFDLWFEIIGNRSNFANIDNNIIKLFSMKSATLGTKLLTNAFYSLFPNFSIETATDLQKLCSVVVEWNNGNKKEALEDISVLLHSFSGQLLLDTHYIYANWVLEGEDTTLESYQDAYNHLKAILDSGIKNDSNKEKNKITSKRIRRSHSESTTGLIIPAQIFKELTSNTTQVDLLRKWSDVNASLAPLDKDNAILYVTNAINSLARCAQLQPSFQDIVLLLNLFFEHADISSVFISTAHMCIESLPPKLLLQASPQLLVQLSHPTKDVADFVHNIVMNLLDVHFHELLFSIIVLTKSKNSGRSRAANTILEEFKMKHPVVYDEGILIRKCMLRAAITWPEMLLNQIIDAFEHFKHEQFSKMRKTLEAITEMGMKERAKCPMHVEFQKEYGENLKKLKSILESDSTSPCQSPVSSPGRNNNEESSKKWISEATSLCKKMQDKLTEKIKGITTIRMSAISPELCERTHFKFAVFGTYKPNHPIIPIQYFVGQFSVIMTKQQPKDVIVKGEDGNFYQYLLKGHEDLRLDERIMQFFRLINSLLRKKSSLYSNFIQTICVIPLSLGHGLVQWVSEAATLRQIVEDYRILHGINPLIEYDLANAISESNYDHLKSIQKMQILEWIFNDIPDTDIGNSFWLKAANAEAWLKRTSTFAISTAINSIVGYIIGLGDRHPSNLLIDNKTGKTIHIDFGDCFEKAMHRKILPEVVPFRLTRMMVKAFGASGADGLFRSSFIEMSSLLRENSRVLILVLAVFVHEPLIDPEELEPNAELMQWASASGIQAEKMIIPKELVMNVASSTEIRKRVGQKLSGNDIEKGKSLSVEDQATILIDKATSIYSMSQMYSGWCPFW</sequence>
<dbReference type="InterPro" id="IPR000403">
    <property type="entry name" value="PI3/4_kinase_cat_dom"/>
</dbReference>
<organism evidence="14 15">
    <name type="scientific">Tritrichomonas musculus</name>
    <dbReference type="NCBI Taxonomy" id="1915356"/>
    <lineage>
        <taxon>Eukaryota</taxon>
        <taxon>Metamonada</taxon>
        <taxon>Parabasalia</taxon>
        <taxon>Tritrichomonadida</taxon>
        <taxon>Tritrichomonadidae</taxon>
        <taxon>Tritrichomonas</taxon>
    </lineage>
</organism>
<dbReference type="Gene3D" id="1.25.10.10">
    <property type="entry name" value="Leucine-rich Repeat Variant"/>
    <property type="match status" value="2"/>
</dbReference>